<dbReference type="Gene3D" id="3.40.50.150">
    <property type="entry name" value="Vaccinia Virus protein VP39"/>
    <property type="match status" value="1"/>
</dbReference>
<organism evidence="3 4">
    <name type="scientific">Bugula neritina</name>
    <name type="common">Brown bryozoan</name>
    <name type="synonym">Sertularia neritina</name>
    <dbReference type="NCBI Taxonomy" id="10212"/>
    <lineage>
        <taxon>Eukaryota</taxon>
        <taxon>Metazoa</taxon>
        <taxon>Spiralia</taxon>
        <taxon>Lophotrochozoa</taxon>
        <taxon>Bryozoa</taxon>
        <taxon>Gymnolaemata</taxon>
        <taxon>Cheilostomatida</taxon>
        <taxon>Flustrina</taxon>
        <taxon>Buguloidea</taxon>
        <taxon>Bugulidae</taxon>
        <taxon>Bugula</taxon>
    </lineage>
</organism>
<dbReference type="InterPro" id="IPR007823">
    <property type="entry name" value="RRP8"/>
</dbReference>
<keyword evidence="4" id="KW-1185">Reference proteome</keyword>
<comment type="caution">
    <text evidence="3">The sequence shown here is derived from an EMBL/GenBank/DDBJ whole genome shotgun (WGS) entry which is preliminary data.</text>
</comment>
<dbReference type="GO" id="GO:0005730">
    <property type="term" value="C:nucleolus"/>
    <property type="evidence" value="ECO:0007669"/>
    <property type="project" value="UniProtKB-SubCell"/>
</dbReference>
<dbReference type="PANTHER" id="PTHR12787">
    <property type="entry name" value="RIBOSOMAL RNA-PROCESSING PROTEIN 8"/>
    <property type="match status" value="1"/>
</dbReference>
<dbReference type="Proteomes" id="UP000593567">
    <property type="component" value="Unassembled WGS sequence"/>
</dbReference>
<gene>
    <name evidence="3" type="ORF">EB796_014314</name>
</gene>
<sequence length="112" mass="12542">MKALNERVTVADMANTPLQSGSVSMVVFCLSLMGTNITQFIQEAHRVLAAEGVLWISEVSSRFNRDMKTFSDGVESIGFKCTSCNTDMTHFATLTLKRLNQRPLLVNRERVK</sequence>
<dbReference type="SUPFAM" id="SSF53335">
    <property type="entry name" value="S-adenosyl-L-methionine-dependent methyltransferases"/>
    <property type="match status" value="1"/>
</dbReference>
<evidence type="ECO:0000313" key="3">
    <source>
        <dbReference type="EMBL" id="KAF6027381.1"/>
    </source>
</evidence>
<dbReference type="EC" id="2.1.1.-" evidence="2"/>
<dbReference type="AlphaFoldDB" id="A0A7J7JNZ5"/>
<keyword evidence="2" id="KW-0489">Methyltransferase</keyword>
<comment type="subcellular location">
    <subcellularLocation>
        <location evidence="2">Nucleus</location>
        <location evidence="2">Nucleolus</location>
    </subcellularLocation>
</comment>
<keyword evidence="2" id="KW-0949">S-adenosyl-L-methionine</keyword>
<comment type="function">
    <text evidence="2">Probable methyltransferase required to silence rDNA.</text>
</comment>
<reference evidence="3" key="1">
    <citation type="submission" date="2020-06" db="EMBL/GenBank/DDBJ databases">
        <title>Draft genome of Bugula neritina, a colonial animal packing powerful symbionts and potential medicines.</title>
        <authorList>
            <person name="Rayko M."/>
        </authorList>
    </citation>
    <scope>NUCLEOTIDE SEQUENCE [LARGE SCALE GENOMIC DNA]</scope>
    <source>
        <strain evidence="3">Kwan_BN1</strain>
    </source>
</reference>
<dbReference type="Pfam" id="PF05148">
    <property type="entry name" value="Methyltransf_8"/>
    <property type="match status" value="1"/>
</dbReference>
<comment type="similarity">
    <text evidence="2">Belongs to the methyltransferase superfamily. RRP8 family.</text>
</comment>
<keyword evidence="2" id="KW-0539">Nucleus</keyword>
<evidence type="ECO:0000256" key="1">
    <source>
        <dbReference type="ARBA" id="ARBA00020203"/>
    </source>
</evidence>
<protein>
    <recommendedName>
        <fullName evidence="1 2">Ribosomal RNA-processing protein 8</fullName>
        <ecNumber evidence="2">2.1.1.-</ecNumber>
    </recommendedName>
</protein>
<evidence type="ECO:0000313" key="4">
    <source>
        <dbReference type="Proteomes" id="UP000593567"/>
    </source>
</evidence>
<dbReference type="OrthoDB" id="10258825at2759"/>
<accession>A0A7J7JNZ5</accession>
<dbReference type="PANTHER" id="PTHR12787:SF0">
    <property type="entry name" value="RIBOSOMAL RNA-PROCESSING PROTEIN 8"/>
    <property type="match status" value="1"/>
</dbReference>
<name>A0A7J7JNZ5_BUGNE</name>
<dbReference type="EMBL" id="VXIV02002101">
    <property type="protein sequence ID" value="KAF6027381.1"/>
    <property type="molecule type" value="Genomic_DNA"/>
</dbReference>
<proteinExistence type="inferred from homology"/>
<dbReference type="GO" id="GO:0032259">
    <property type="term" value="P:methylation"/>
    <property type="evidence" value="ECO:0007669"/>
    <property type="project" value="UniProtKB-KW"/>
</dbReference>
<dbReference type="InterPro" id="IPR029063">
    <property type="entry name" value="SAM-dependent_MTases_sf"/>
</dbReference>
<evidence type="ECO:0000256" key="2">
    <source>
        <dbReference type="RuleBase" id="RU365074"/>
    </source>
</evidence>
<dbReference type="GO" id="GO:0008168">
    <property type="term" value="F:methyltransferase activity"/>
    <property type="evidence" value="ECO:0007669"/>
    <property type="project" value="UniProtKB-KW"/>
</dbReference>
<keyword evidence="2" id="KW-0698">rRNA processing</keyword>
<dbReference type="GO" id="GO:0006364">
    <property type="term" value="P:rRNA processing"/>
    <property type="evidence" value="ECO:0007669"/>
    <property type="project" value="UniProtKB-UniRule"/>
</dbReference>
<keyword evidence="2" id="KW-0808">Transferase</keyword>